<keyword evidence="6" id="KW-0325">Glycoprotein</keyword>
<dbReference type="Gene3D" id="3.30.379.10">
    <property type="entry name" value="Chitobiase/beta-hexosaminidase domain 2-like"/>
    <property type="match status" value="1"/>
</dbReference>
<dbReference type="PANTHER" id="PTHR22600:SF26">
    <property type="entry name" value="BETA-N-ACETYLHEXOSAMINIDASE"/>
    <property type="match status" value="1"/>
</dbReference>
<dbReference type="InterPro" id="IPR025705">
    <property type="entry name" value="Beta_hexosaminidase_sua/sub"/>
</dbReference>
<dbReference type="OrthoDB" id="428480at2759"/>
<dbReference type="PRINTS" id="PR00738">
    <property type="entry name" value="GLHYDRLASE20"/>
</dbReference>
<dbReference type="GO" id="GO:0030203">
    <property type="term" value="P:glycosaminoglycan metabolic process"/>
    <property type="evidence" value="ECO:0007669"/>
    <property type="project" value="TreeGrafter"/>
</dbReference>
<comment type="catalytic activity">
    <reaction evidence="1">
        <text>Hydrolysis of terminal non-reducing N-acetyl-D-hexosamine residues in N-acetyl-beta-D-hexosaminides.</text>
        <dbReference type="EC" id="3.2.1.52"/>
    </reaction>
</comment>
<feature type="compositionally biased region" description="Polar residues" evidence="9">
    <location>
        <begin position="115"/>
        <end position="125"/>
    </location>
</feature>
<dbReference type="EMBL" id="BQFW01000015">
    <property type="protein sequence ID" value="GJJ79112.1"/>
    <property type="molecule type" value="Genomic_DNA"/>
</dbReference>
<dbReference type="Pfam" id="PF00728">
    <property type="entry name" value="Glyco_hydro_20"/>
    <property type="match status" value="1"/>
</dbReference>
<keyword evidence="10" id="KW-0812">Transmembrane</keyword>
<feature type="compositionally biased region" description="Gly residues" evidence="9">
    <location>
        <begin position="72"/>
        <end position="81"/>
    </location>
</feature>
<keyword evidence="10" id="KW-0472">Membrane</keyword>
<evidence type="ECO:0000256" key="5">
    <source>
        <dbReference type="ARBA" id="ARBA00022801"/>
    </source>
</evidence>
<evidence type="ECO:0000256" key="3">
    <source>
        <dbReference type="ARBA" id="ARBA00012663"/>
    </source>
</evidence>
<dbReference type="SUPFAM" id="SSF55545">
    <property type="entry name" value="beta-N-acetylhexosaminidase-like domain"/>
    <property type="match status" value="2"/>
</dbReference>
<feature type="compositionally biased region" description="Basic and acidic residues" evidence="9">
    <location>
        <begin position="54"/>
        <end position="65"/>
    </location>
</feature>
<feature type="compositionally biased region" description="Low complexity" evidence="9">
    <location>
        <begin position="307"/>
        <end position="319"/>
    </location>
</feature>
<dbReference type="Pfam" id="PF14845">
    <property type="entry name" value="Glycohydro_20b2"/>
    <property type="match status" value="2"/>
</dbReference>
<feature type="compositionally biased region" description="Low complexity" evidence="9">
    <location>
        <begin position="93"/>
        <end position="106"/>
    </location>
</feature>
<organism evidence="13 14">
    <name type="scientific">Entomortierella parvispora</name>
    <dbReference type="NCBI Taxonomy" id="205924"/>
    <lineage>
        <taxon>Eukaryota</taxon>
        <taxon>Fungi</taxon>
        <taxon>Fungi incertae sedis</taxon>
        <taxon>Mucoromycota</taxon>
        <taxon>Mortierellomycotina</taxon>
        <taxon>Mortierellomycetes</taxon>
        <taxon>Mortierellales</taxon>
        <taxon>Mortierellaceae</taxon>
        <taxon>Entomortierella</taxon>
    </lineage>
</organism>
<evidence type="ECO:0000313" key="14">
    <source>
        <dbReference type="Proteomes" id="UP000827284"/>
    </source>
</evidence>
<sequence>MPTRKPIRSSLLPSPLSSSIQYSALSAHDDNDDNWDHTDHYAFDSMSSTPDHSTPSRRDSLEIETHSQTQGPAGGGGYNGIAGVGASEFDASTSTSASNISRSSSIAHRHIPSHNNSTRGQSSEGQVERQGQDEYEGDKRDHHNGPFVKNTHWNRCWIRYIAVSSILVAVALLVTLLVLKPWQHRYQLAPVNNGAVKALPAEQPIWPIPREFATGTEKISLSPNFQITVKASSPVNGVSSPLIEKAIARCMDRIKIKLNTTIYDTPSLDTPVSTPATGLLSQLVIIVDNSAADLDYGVDESYTLNISSSANTPSSKSTNQQDDDSDMVKPSQRKRAVPVNNLQESSATIRASTQWGVLHALETFSQLVVATAAEAPTEPVNNTLNIPNAPWSIYDAPRYSHRGLLLDTSRHFVAVKDIIRTLEAMTVVKLNVFHWHVLDQQSYPLVSKTFPELTAKGAERADRVYSYDDVASIIQYGQERGIRVIPEFDAPGHAASWGRAFPNITVCVDAQPHQAYGAEPPAGQLDPLEPFTYQVLNGLIKEWSAQFPDKQVHIGGDEINFNCWKTSERLKDYIDHPSSREGYESKLPATIVNQDPRNQMKQFGGSGSQSGGDKLLDLYLSKALGMYLQQGKRPIAWEELALEHQVNLPESTIVHVWKNARNAKKIIDQGLPVILSSAEFWYLDCGMGSWLIGSLGQSWCKYASWQRIYSYNWEAELSEAQKKMVLGGEIAMWGEQTDGHNLDSNLWPRSAAAAEVLWSGSKDDNGEIRPLVQAFKRLSQVRERLVEMGVQAAPIAPSWCGKHPEGCLA</sequence>
<dbReference type="InterPro" id="IPR015883">
    <property type="entry name" value="Glyco_hydro_20_cat"/>
</dbReference>
<evidence type="ECO:0000259" key="11">
    <source>
        <dbReference type="Pfam" id="PF00728"/>
    </source>
</evidence>
<keyword evidence="5" id="KW-0378">Hydrolase</keyword>
<dbReference type="FunFam" id="3.20.20.80:FF:000063">
    <property type="entry name" value="Beta-hexosaminidase"/>
    <property type="match status" value="1"/>
</dbReference>
<dbReference type="GO" id="GO:0004563">
    <property type="term" value="F:beta-N-acetylhexosaminidase activity"/>
    <property type="evidence" value="ECO:0007669"/>
    <property type="project" value="UniProtKB-EC"/>
</dbReference>
<evidence type="ECO:0000313" key="13">
    <source>
        <dbReference type="EMBL" id="GJJ79112.1"/>
    </source>
</evidence>
<dbReference type="InterPro" id="IPR029018">
    <property type="entry name" value="Hex-like_dom2"/>
</dbReference>
<reference evidence="13" key="2">
    <citation type="journal article" date="2022" name="Microbiol. Resour. Announc.">
        <title>Whole-Genome Sequence of Entomortierella parvispora E1425, a Mucoromycotan Fungus Associated with Burkholderiaceae-Related Endosymbiotic Bacteria.</title>
        <authorList>
            <person name="Herlambang A."/>
            <person name="Guo Y."/>
            <person name="Takashima Y."/>
            <person name="Narisawa K."/>
            <person name="Ohta H."/>
            <person name="Nishizawa T."/>
        </authorList>
    </citation>
    <scope>NUCLEOTIDE SEQUENCE</scope>
    <source>
        <strain evidence="13">E1425</strain>
    </source>
</reference>
<evidence type="ECO:0000256" key="1">
    <source>
        <dbReference type="ARBA" id="ARBA00001231"/>
    </source>
</evidence>
<feature type="transmembrane region" description="Helical" evidence="10">
    <location>
        <begin position="157"/>
        <end position="179"/>
    </location>
</feature>
<protein>
    <recommendedName>
        <fullName evidence="3">beta-N-acetylhexosaminidase</fullName>
        <ecNumber evidence="3">3.2.1.52</ecNumber>
    </recommendedName>
</protein>
<keyword evidence="10" id="KW-1133">Transmembrane helix</keyword>
<feature type="domain" description="Beta-hexosaminidase eukaryotic type N-terminal" evidence="12">
    <location>
        <begin position="205"/>
        <end position="309"/>
    </location>
</feature>
<evidence type="ECO:0000256" key="10">
    <source>
        <dbReference type="SAM" id="Phobius"/>
    </source>
</evidence>
<evidence type="ECO:0000256" key="8">
    <source>
        <dbReference type="PIRSR" id="PIRSR625705-1"/>
    </source>
</evidence>
<comment type="caution">
    <text evidence="13">The sequence shown here is derived from an EMBL/GenBank/DDBJ whole genome shotgun (WGS) entry which is preliminary data.</text>
</comment>
<evidence type="ECO:0000259" key="12">
    <source>
        <dbReference type="Pfam" id="PF14845"/>
    </source>
</evidence>
<dbReference type="Proteomes" id="UP000827284">
    <property type="component" value="Unassembled WGS sequence"/>
</dbReference>
<reference evidence="13" key="1">
    <citation type="submission" date="2021-11" db="EMBL/GenBank/DDBJ databases">
        <authorList>
            <person name="Herlambang A."/>
            <person name="Guo Y."/>
            <person name="Takashima Y."/>
            <person name="Nishizawa T."/>
        </authorList>
    </citation>
    <scope>NUCLEOTIDE SEQUENCE</scope>
    <source>
        <strain evidence="13">E1425</strain>
    </source>
</reference>
<feature type="region of interest" description="Disordered" evidence="9">
    <location>
        <begin position="25"/>
        <end position="81"/>
    </location>
</feature>
<feature type="domain" description="Glycoside hydrolase family 20 catalytic" evidence="11">
    <location>
        <begin position="399"/>
        <end position="760"/>
    </location>
</feature>
<feature type="region of interest" description="Disordered" evidence="9">
    <location>
        <begin position="305"/>
        <end position="342"/>
    </location>
</feature>
<keyword evidence="4" id="KW-0732">Signal</keyword>
<feature type="domain" description="Beta-hexosaminidase eukaryotic type N-terminal" evidence="12">
    <location>
        <begin position="344"/>
        <end position="367"/>
    </location>
</feature>
<keyword evidence="7" id="KW-0326">Glycosidase</keyword>
<proteinExistence type="inferred from homology"/>
<dbReference type="InterPro" id="IPR029019">
    <property type="entry name" value="HEX_eukaryotic_N"/>
</dbReference>
<dbReference type="AlphaFoldDB" id="A0A9P3HNM4"/>
<dbReference type="GO" id="GO:0016020">
    <property type="term" value="C:membrane"/>
    <property type="evidence" value="ECO:0007669"/>
    <property type="project" value="TreeGrafter"/>
</dbReference>
<dbReference type="CDD" id="cd06562">
    <property type="entry name" value="GH20_HexA_HexB-like"/>
    <property type="match status" value="1"/>
</dbReference>
<feature type="region of interest" description="Disordered" evidence="9">
    <location>
        <begin position="93"/>
        <end position="146"/>
    </location>
</feature>
<accession>A0A9P3HNM4</accession>
<comment type="similarity">
    <text evidence="2">Belongs to the glycosyl hydrolase 20 family.</text>
</comment>
<dbReference type="PANTHER" id="PTHR22600">
    <property type="entry name" value="BETA-HEXOSAMINIDASE"/>
    <property type="match status" value="1"/>
</dbReference>
<keyword evidence="14" id="KW-1185">Reference proteome</keyword>
<dbReference type="SUPFAM" id="SSF51445">
    <property type="entry name" value="(Trans)glycosidases"/>
    <property type="match status" value="1"/>
</dbReference>
<gene>
    <name evidence="13" type="ORF">EMPS_11471</name>
</gene>
<feature type="compositionally biased region" description="Basic and acidic residues" evidence="9">
    <location>
        <begin position="126"/>
        <end position="144"/>
    </location>
</feature>
<feature type="active site" description="Proton donor" evidence="8">
    <location>
        <position position="558"/>
    </location>
</feature>
<evidence type="ECO:0000256" key="9">
    <source>
        <dbReference type="SAM" id="MobiDB-lite"/>
    </source>
</evidence>
<evidence type="ECO:0000256" key="6">
    <source>
        <dbReference type="ARBA" id="ARBA00023180"/>
    </source>
</evidence>
<dbReference type="EC" id="3.2.1.52" evidence="3"/>
<dbReference type="Gene3D" id="3.20.20.80">
    <property type="entry name" value="Glycosidases"/>
    <property type="match status" value="1"/>
</dbReference>
<evidence type="ECO:0000256" key="2">
    <source>
        <dbReference type="ARBA" id="ARBA00006285"/>
    </source>
</evidence>
<dbReference type="GO" id="GO:0005975">
    <property type="term" value="P:carbohydrate metabolic process"/>
    <property type="evidence" value="ECO:0007669"/>
    <property type="project" value="InterPro"/>
</dbReference>
<dbReference type="InterPro" id="IPR017853">
    <property type="entry name" value="GH"/>
</dbReference>
<name>A0A9P3HNM4_9FUNG</name>
<evidence type="ECO:0000256" key="4">
    <source>
        <dbReference type="ARBA" id="ARBA00022729"/>
    </source>
</evidence>
<evidence type="ECO:0000256" key="7">
    <source>
        <dbReference type="ARBA" id="ARBA00023295"/>
    </source>
</evidence>